<dbReference type="Gene3D" id="1.20.1260.10">
    <property type="match status" value="1"/>
</dbReference>
<feature type="non-terminal residue" evidence="2">
    <location>
        <position position="195"/>
    </location>
</feature>
<name>A0ABW3MRH6_9PSEU</name>
<dbReference type="Pfam" id="PF13794">
    <property type="entry name" value="MiaE_2"/>
    <property type="match status" value="1"/>
</dbReference>
<dbReference type="InterPro" id="IPR032466">
    <property type="entry name" value="Metal_Hydrolase"/>
</dbReference>
<dbReference type="EMBL" id="JBHTIS010003882">
    <property type="protein sequence ID" value="MFD1051805.1"/>
    <property type="molecule type" value="Genomic_DNA"/>
</dbReference>
<keyword evidence="3" id="KW-1185">Reference proteome</keyword>
<proteinExistence type="predicted"/>
<sequence>MAAELGLRTSLHTGSDGIQRPIADLCDHGLLRETTTYVHGNGISDEELRMLADAGSSLSISPDVELKMGFGNPLTGRAALSEMAAAEIGHYAKIEKYLVSHGVTPTVAMEPFVQHFEAFHASTPPRTWHESIVKAYVFDGLAADLYSQLAHWLDESTKELVLDVLADTGHSAFAEREIRAACETDRALRDRLTLW</sequence>
<dbReference type="InterPro" id="IPR012347">
    <property type="entry name" value="Ferritin-like"/>
</dbReference>
<dbReference type="Proteomes" id="UP001597045">
    <property type="component" value="Unassembled WGS sequence"/>
</dbReference>
<evidence type="ECO:0000259" key="1">
    <source>
        <dbReference type="Pfam" id="PF13794"/>
    </source>
</evidence>
<dbReference type="InterPro" id="IPR059125">
    <property type="entry name" value="Ferritin_actino"/>
</dbReference>
<organism evidence="2 3">
    <name type="scientific">Kibdelosporangium lantanae</name>
    <dbReference type="NCBI Taxonomy" id="1497396"/>
    <lineage>
        <taxon>Bacteria</taxon>
        <taxon>Bacillati</taxon>
        <taxon>Actinomycetota</taxon>
        <taxon>Actinomycetes</taxon>
        <taxon>Pseudonocardiales</taxon>
        <taxon>Pseudonocardiaceae</taxon>
        <taxon>Kibdelosporangium</taxon>
    </lineage>
</organism>
<reference evidence="3" key="1">
    <citation type="journal article" date="2019" name="Int. J. Syst. Evol. Microbiol.">
        <title>The Global Catalogue of Microorganisms (GCM) 10K type strain sequencing project: providing services to taxonomists for standard genome sequencing and annotation.</title>
        <authorList>
            <consortium name="The Broad Institute Genomics Platform"/>
            <consortium name="The Broad Institute Genome Sequencing Center for Infectious Disease"/>
            <person name="Wu L."/>
            <person name="Ma J."/>
        </authorList>
    </citation>
    <scope>NUCLEOTIDE SEQUENCE [LARGE SCALE GENOMIC DNA]</scope>
    <source>
        <strain evidence="3">JCM 31486</strain>
    </source>
</reference>
<feature type="domain" description="Ferritin-like" evidence="1">
    <location>
        <begin position="74"/>
        <end position="195"/>
    </location>
</feature>
<dbReference type="SUPFAM" id="SSF51556">
    <property type="entry name" value="Metallo-dependent hydrolases"/>
    <property type="match status" value="1"/>
</dbReference>
<accession>A0ABW3MRH6</accession>
<comment type="caution">
    <text evidence="2">The sequence shown here is derived from an EMBL/GenBank/DDBJ whole genome shotgun (WGS) entry which is preliminary data.</text>
</comment>
<protein>
    <submittedName>
        <fullName evidence="2">Ferritin-like fold-containing protein</fullName>
    </submittedName>
</protein>
<gene>
    <name evidence="2" type="ORF">ACFQ1S_42735</name>
</gene>
<dbReference type="CDD" id="cd00657">
    <property type="entry name" value="Ferritin_like"/>
    <property type="match status" value="1"/>
</dbReference>
<evidence type="ECO:0000313" key="3">
    <source>
        <dbReference type="Proteomes" id="UP001597045"/>
    </source>
</evidence>
<evidence type="ECO:0000313" key="2">
    <source>
        <dbReference type="EMBL" id="MFD1051805.1"/>
    </source>
</evidence>